<proteinExistence type="predicted"/>
<dbReference type="EMBL" id="JBHTKZ010000091">
    <property type="protein sequence ID" value="MFD1184416.1"/>
    <property type="molecule type" value="Genomic_DNA"/>
</dbReference>
<dbReference type="PROSITE" id="PS00934">
    <property type="entry name" value="GLYOXALASE_I_1"/>
    <property type="match status" value="1"/>
</dbReference>
<evidence type="ECO:0000256" key="1">
    <source>
        <dbReference type="ARBA" id="ARBA00022723"/>
    </source>
</evidence>
<dbReference type="InterPro" id="IPR029068">
    <property type="entry name" value="Glyas_Bleomycin-R_OHBP_Dase"/>
</dbReference>
<gene>
    <name evidence="3" type="ORF">ACFQ2Z_24105</name>
</gene>
<dbReference type="InterPro" id="IPR004360">
    <property type="entry name" value="Glyas_Fos-R_dOase_dom"/>
</dbReference>
<dbReference type="InterPro" id="IPR037523">
    <property type="entry name" value="VOC_core"/>
</dbReference>
<organism evidence="3 4">
    <name type="scientific">Paenibacillus timonensis</name>
    <dbReference type="NCBI Taxonomy" id="225915"/>
    <lineage>
        <taxon>Bacteria</taxon>
        <taxon>Bacillati</taxon>
        <taxon>Bacillota</taxon>
        <taxon>Bacilli</taxon>
        <taxon>Bacillales</taxon>
        <taxon>Paenibacillaceae</taxon>
        <taxon>Paenibacillus</taxon>
    </lineage>
</organism>
<dbReference type="Proteomes" id="UP001597211">
    <property type="component" value="Unassembled WGS sequence"/>
</dbReference>
<dbReference type="Gene3D" id="3.10.180.10">
    <property type="entry name" value="2,3-Dihydroxybiphenyl 1,2-Dioxygenase, domain 1"/>
    <property type="match status" value="1"/>
</dbReference>
<protein>
    <submittedName>
        <fullName evidence="3">VOC family protein</fullName>
    </submittedName>
</protein>
<dbReference type="SUPFAM" id="SSF54593">
    <property type="entry name" value="Glyoxalase/Bleomycin resistance protein/Dihydroxybiphenyl dioxygenase"/>
    <property type="match status" value="1"/>
</dbReference>
<name>A0ABW3SHX4_9BACL</name>
<dbReference type="PROSITE" id="PS51819">
    <property type="entry name" value="VOC"/>
    <property type="match status" value="1"/>
</dbReference>
<dbReference type="Pfam" id="PF00903">
    <property type="entry name" value="Glyoxalase"/>
    <property type="match status" value="1"/>
</dbReference>
<comment type="caution">
    <text evidence="3">The sequence shown here is derived from an EMBL/GenBank/DDBJ whole genome shotgun (WGS) entry which is preliminary data.</text>
</comment>
<evidence type="ECO:0000259" key="2">
    <source>
        <dbReference type="PROSITE" id="PS51819"/>
    </source>
</evidence>
<dbReference type="RefSeq" id="WP_240271645.1">
    <property type="nucleotide sequence ID" value="NZ_JAKSXN010000102.1"/>
</dbReference>
<sequence length="128" mass="14489">MKFKTPQINIYVDDLEASRTFYEKLGFTLTFTAEIEGKAVHHELMLEGFKLGIATKESTLEIHGIKPGSNSGCEIVFWTEDTDSAFHYLLENGAKMLSKPHDFLNNKLRAGWVEDPDGNPIQIVCKRN</sequence>
<dbReference type="InterPro" id="IPR018146">
    <property type="entry name" value="Glyoxalase_1_CS"/>
</dbReference>
<keyword evidence="4" id="KW-1185">Reference proteome</keyword>
<reference evidence="4" key="1">
    <citation type="journal article" date="2019" name="Int. J. Syst. Evol. Microbiol.">
        <title>The Global Catalogue of Microorganisms (GCM) 10K type strain sequencing project: providing services to taxonomists for standard genome sequencing and annotation.</title>
        <authorList>
            <consortium name="The Broad Institute Genomics Platform"/>
            <consortium name="The Broad Institute Genome Sequencing Center for Infectious Disease"/>
            <person name="Wu L."/>
            <person name="Ma J."/>
        </authorList>
    </citation>
    <scope>NUCLEOTIDE SEQUENCE [LARGE SCALE GENOMIC DNA]</scope>
    <source>
        <strain evidence="4">CCUG 48216</strain>
    </source>
</reference>
<evidence type="ECO:0000313" key="3">
    <source>
        <dbReference type="EMBL" id="MFD1184416.1"/>
    </source>
</evidence>
<accession>A0ABW3SHX4</accession>
<feature type="domain" description="VOC" evidence="2">
    <location>
        <begin position="4"/>
        <end position="126"/>
    </location>
</feature>
<keyword evidence="1" id="KW-0479">Metal-binding</keyword>
<evidence type="ECO:0000313" key="4">
    <source>
        <dbReference type="Proteomes" id="UP001597211"/>
    </source>
</evidence>